<gene>
    <name evidence="2" type="primary">scpA</name>
    <name evidence="3" type="ORF">MNODULE_23280</name>
</gene>
<evidence type="ECO:0000313" key="3">
    <source>
        <dbReference type="EMBL" id="NKE73681.1"/>
    </source>
</evidence>
<organism evidence="3 4">
    <name type="scientific">Candidatus Manganitrophus noduliformans</name>
    <dbReference type="NCBI Taxonomy" id="2606439"/>
    <lineage>
        <taxon>Bacteria</taxon>
        <taxon>Pseudomonadati</taxon>
        <taxon>Nitrospirota</taxon>
        <taxon>Nitrospiria</taxon>
        <taxon>Candidatus Troglogloeales</taxon>
        <taxon>Candidatus Manganitrophaceae</taxon>
        <taxon>Candidatus Manganitrophus</taxon>
    </lineage>
</organism>
<dbReference type="InterPro" id="IPR003768">
    <property type="entry name" value="ScpA"/>
</dbReference>
<comment type="caution">
    <text evidence="3">The sequence shown here is derived from an EMBL/GenBank/DDBJ whole genome shotgun (WGS) entry which is preliminary data.</text>
</comment>
<dbReference type="Pfam" id="PF02616">
    <property type="entry name" value="SMC_ScpA"/>
    <property type="match status" value="1"/>
</dbReference>
<evidence type="ECO:0000256" key="2">
    <source>
        <dbReference type="HAMAP-Rule" id="MF_01805"/>
    </source>
</evidence>
<dbReference type="RefSeq" id="WP_168063645.1">
    <property type="nucleotide sequence ID" value="NZ_VTOW01000010.1"/>
</dbReference>
<keyword evidence="2" id="KW-0159">Chromosome partition</keyword>
<keyword evidence="2" id="KW-0131">Cell cycle</keyword>
<sequence>MESEAAYEVKVGTFEGPLELLLHLIKKNEINIYDIPIALITQQYIETLDLMKSLNLSIAGEFLVMAATLIHIKSKTLLPPAEEEADEEDPRRELVARLLEYQKFKDAAEQLEERESLWREIFRKEPSPSPELLPEEVPLVDLDLYDLLDALKNVLAKIPDKKVLQVTIDELSVKDRMQFLMERMGTIESILFDDLFEGIRTRHSVVVTFLALLEIIRLGLVRVVQGDDCGPLRLFKTKNLSGEVE</sequence>
<dbReference type="HAMAP" id="MF_01805">
    <property type="entry name" value="ScpA"/>
    <property type="match status" value="1"/>
</dbReference>
<keyword evidence="4" id="KW-1185">Reference proteome</keyword>
<dbReference type="GO" id="GO:0006260">
    <property type="term" value="P:DNA replication"/>
    <property type="evidence" value="ECO:0007669"/>
    <property type="project" value="UniProtKB-UniRule"/>
</dbReference>
<comment type="function">
    <text evidence="2">Participates in chromosomal partition during cell division. May act via the formation of a condensin-like complex containing Smc and ScpB that pull DNA away from mid-cell into both cell halves.</text>
</comment>
<dbReference type="Gene3D" id="6.10.250.2410">
    <property type="match status" value="1"/>
</dbReference>
<dbReference type="GO" id="GO:0051301">
    <property type="term" value="P:cell division"/>
    <property type="evidence" value="ECO:0007669"/>
    <property type="project" value="UniProtKB-KW"/>
</dbReference>
<comment type="subcellular location">
    <subcellularLocation>
        <location evidence="2">Cytoplasm</location>
    </subcellularLocation>
    <text evidence="2">Associated with two foci at the outer edges of the nucleoid region in young cells, and at four foci within both cell halves in older cells.</text>
</comment>
<accession>A0A7X6DUK0</accession>
<dbReference type="Proteomes" id="UP000534783">
    <property type="component" value="Unassembled WGS sequence"/>
</dbReference>
<dbReference type="GO" id="GO:0005737">
    <property type="term" value="C:cytoplasm"/>
    <property type="evidence" value="ECO:0007669"/>
    <property type="project" value="UniProtKB-SubCell"/>
</dbReference>
<dbReference type="PANTHER" id="PTHR33969:SF2">
    <property type="entry name" value="SEGREGATION AND CONDENSATION PROTEIN A"/>
    <property type="match status" value="1"/>
</dbReference>
<dbReference type="GO" id="GO:0007059">
    <property type="term" value="P:chromosome segregation"/>
    <property type="evidence" value="ECO:0007669"/>
    <property type="project" value="UniProtKB-UniRule"/>
</dbReference>
<evidence type="ECO:0000313" key="4">
    <source>
        <dbReference type="Proteomes" id="UP000534783"/>
    </source>
</evidence>
<comment type="similarity">
    <text evidence="2">Belongs to the ScpA family.</text>
</comment>
<protein>
    <recommendedName>
        <fullName evidence="1 2">Segregation and condensation protein A</fullName>
    </recommendedName>
</protein>
<dbReference type="AlphaFoldDB" id="A0A7X6DUK0"/>
<proteinExistence type="inferred from homology"/>
<keyword evidence="2" id="KW-0963">Cytoplasm</keyword>
<reference evidence="3 4" key="1">
    <citation type="journal article" date="2020" name="Nature">
        <title>Bacterial chemolithoautotrophy via manganese oxidation.</title>
        <authorList>
            <person name="Yu H."/>
            <person name="Leadbetter J.R."/>
        </authorList>
    </citation>
    <scope>NUCLEOTIDE SEQUENCE [LARGE SCALE GENOMIC DNA]</scope>
    <source>
        <strain evidence="3 4">Mn-1</strain>
    </source>
</reference>
<evidence type="ECO:0000256" key="1">
    <source>
        <dbReference type="ARBA" id="ARBA00044777"/>
    </source>
</evidence>
<dbReference type="EMBL" id="VTOW01000010">
    <property type="protein sequence ID" value="NKE73681.1"/>
    <property type="molecule type" value="Genomic_DNA"/>
</dbReference>
<comment type="subunit">
    <text evidence="2">Component of a cohesin-like complex composed of ScpA, ScpB and the Smc homodimer, in which ScpA and ScpB bind to the head domain of Smc. The presence of the three proteins is required for the association of the complex with DNA.</text>
</comment>
<dbReference type="PANTHER" id="PTHR33969">
    <property type="entry name" value="SEGREGATION AND CONDENSATION PROTEIN A"/>
    <property type="match status" value="1"/>
</dbReference>
<keyword evidence="2" id="KW-0132">Cell division</keyword>
<name>A0A7X6DUK0_9BACT</name>